<name>A0A8S1VWP1_PAROT</name>
<accession>A0A8S1VWP1</accession>
<dbReference type="Proteomes" id="UP000683925">
    <property type="component" value="Unassembled WGS sequence"/>
</dbReference>
<protein>
    <submittedName>
        <fullName evidence="1">Uncharacterized protein</fullName>
    </submittedName>
</protein>
<evidence type="ECO:0000313" key="1">
    <source>
        <dbReference type="EMBL" id="CAD8182184.1"/>
    </source>
</evidence>
<gene>
    <name evidence="1" type="ORF">POCTA_138.1.T0780160</name>
</gene>
<evidence type="ECO:0000313" key="2">
    <source>
        <dbReference type="Proteomes" id="UP000683925"/>
    </source>
</evidence>
<dbReference type="AlphaFoldDB" id="A0A8S1VWP1"/>
<reference evidence="1" key="1">
    <citation type="submission" date="2021-01" db="EMBL/GenBank/DDBJ databases">
        <authorList>
            <consortium name="Genoscope - CEA"/>
            <person name="William W."/>
        </authorList>
    </citation>
    <scope>NUCLEOTIDE SEQUENCE</scope>
</reference>
<dbReference type="EMBL" id="CAJJDP010000077">
    <property type="protein sequence ID" value="CAD8182184.1"/>
    <property type="molecule type" value="Genomic_DNA"/>
</dbReference>
<comment type="caution">
    <text evidence="1">The sequence shown here is derived from an EMBL/GenBank/DDBJ whole genome shotgun (WGS) entry which is preliminary data.</text>
</comment>
<sequence>MGIVIEKQNIILALMNWINSIKFENIRRVQSSISRKILFKNFNKQNSFLNLEISESQNLLILCYLVVMSRSRL</sequence>
<keyword evidence="2" id="KW-1185">Reference proteome</keyword>
<proteinExistence type="predicted"/>
<organism evidence="1 2">
    <name type="scientific">Paramecium octaurelia</name>
    <dbReference type="NCBI Taxonomy" id="43137"/>
    <lineage>
        <taxon>Eukaryota</taxon>
        <taxon>Sar</taxon>
        <taxon>Alveolata</taxon>
        <taxon>Ciliophora</taxon>
        <taxon>Intramacronucleata</taxon>
        <taxon>Oligohymenophorea</taxon>
        <taxon>Peniculida</taxon>
        <taxon>Parameciidae</taxon>
        <taxon>Paramecium</taxon>
    </lineage>
</organism>